<proteinExistence type="predicted"/>
<gene>
    <name evidence="2" type="ORF">ACH4TF_33095</name>
</gene>
<feature type="region of interest" description="Disordered" evidence="1">
    <location>
        <begin position="100"/>
        <end position="201"/>
    </location>
</feature>
<organism evidence="2 3">
    <name type="scientific">Streptomyces abikoensis</name>
    <dbReference type="NCBI Taxonomy" id="97398"/>
    <lineage>
        <taxon>Bacteria</taxon>
        <taxon>Bacillati</taxon>
        <taxon>Actinomycetota</taxon>
        <taxon>Actinomycetes</taxon>
        <taxon>Kitasatosporales</taxon>
        <taxon>Streptomycetaceae</taxon>
        <taxon>Streptomyces</taxon>
    </lineage>
</organism>
<evidence type="ECO:0000313" key="2">
    <source>
        <dbReference type="EMBL" id="MFI0915233.1"/>
    </source>
</evidence>
<keyword evidence="3" id="KW-1185">Reference proteome</keyword>
<comment type="caution">
    <text evidence="2">The sequence shown here is derived from an EMBL/GenBank/DDBJ whole genome shotgun (WGS) entry which is preliminary data.</text>
</comment>
<reference evidence="2 3" key="1">
    <citation type="submission" date="2024-10" db="EMBL/GenBank/DDBJ databases">
        <title>The Natural Products Discovery Center: Release of the First 8490 Sequenced Strains for Exploring Actinobacteria Biosynthetic Diversity.</title>
        <authorList>
            <person name="Kalkreuter E."/>
            <person name="Kautsar S.A."/>
            <person name="Yang D."/>
            <person name="Bader C.D."/>
            <person name="Teijaro C.N."/>
            <person name="Fluegel L."/>
            <person name="Davis C.M."/>
            <person name="Simpson J.R."/>
            <person name="Lauterbach L."/>
            <person name="Steele A.D."/>
            <person name="Gui C."/>
            <person name="Meng S."/>
            <person name="Li G."/>
            <person name="Viehrig K."/>
            <person name="Ye F."/>
            <person name="Su P."/>
            <person name="Kiefer A.F."/>
            <person name="Nichols A."/>
            <person name="Cepeda A.J."/>
            <person name="Yan W."/>
            <person name="Fan B."/>
            <person name="Jiang Y."/>
            <person name="Adhikari A."/>
            <person name="Zheng C.-J."/>
            <person name="Schuster L."/>
            <person name="Cowan T.M."/>
            <person name="Smanski M.J."/>
            <person name="Chevrette M.G."/>
            <person name="De Carvalho L.P.S."/>
            <person name="Shen B."/>
        </authorList>
    </citation>
    <scope>NUCLEOTIDE SEQUENCE [LARGE SCALE GENOMIC DNA]</scope>
    <source>
        <strain evidence="2 3">NPDC020979</strain>
    </source>
</reference>
<protein>
    <submittedName>
        <fullName evidence="2">Mucin-2</fullName>
    </submittedName>
</protein>
<accession>A0ABW7TH89</accession>
<evidence type="ECO:0000256" key="1">
    <source>
        <dbReference type="SAM" id="MobiDB-lite"/>
    </source>
</evidence>
<dbReference type="EMBL" id="JBIRRB010000018">
    <property type="protein sequence ID" value="MFI0915233.1"/>
    <property type="molecule type" value="Genomic_DNA"/>
</dbReference>
<dbReference type="RefSeq" id="WP_397614857.1">
    <property type="nucleotide sequence ID" value="NZ_JBIRRB010000018.1"/>
</dbReference>
<feature type="compositionally biased region" description="Basic and acidic residues" evidence="1">
    <location>
        <begin position="100"/>
        <end position="110"/>
    </location>
</feature>
<evidence type="ECO:0000313" key="3">
    <source>
        <dbReference type="Proteomes" id="UP001611162"/>
    </source>
</evidence>
<dbReference type="Proteomes" id="UP001611162">
    <property type="component" value="Unassembled WGS sequence"/>
</dbReference>
<feature type="compositionally biased region" description="Basic and acidic residues" evidence="1">
    <location>
        <begin position="117"/>
        <end position="144"/>
    </location>
</feature>
<name>A0ABW7TH89_9ACTN</name>
<sequence>MPHFAVDTSVHAHRKVLRIGNAALGLWARFGSYACDQLSDGVIPAEIAAMYGTAPQIKKLLAVGMLHDAGHTCTRCAQPEPGDYMLHDYLGPNASRAVVEKRREKAVEKKRAQRAAQENRPRFDDDSPAKERGKEDVSRAKDTPVFEDLPGQCAASPGDETQTRARPRPNPLPLSSPTEKREELASPDGPPPRIGDRPQIPDSCRPLVDALGVQRLVVGWDLQPGDWFLIEALIRRCGIPALVASATASWQGAHKQPRSGRYFIPGWRALPDAPAEPQQSSLPAAVGSNVIPFQSGPAAPVTHNSSVLARARARLQEQPHDD</sequence>